<evidence type="ECO:0000313" key="2">
    <source>
        <dbReference type="Proteomes" id="UP000004283"/>
    </source>
</evidence>
<organism evidence="1 2">
    <name type="scientific">Leuconostoc mesenteroides subsp. cremoris ATCC 19254</name>
    <dbReference type="NCBI Taxonomy" id="586220"/>
    <lineage>
        <taxon>Bacteria</taxon>
        <taxon>Bacillati</taxon>
        <taxon>Bacillota</taxon>
        <taxon>Bacilli</taxon>
        <taxon>Lactobacillales</taxon>
        <taxon>Lactobacillaceae</taxon>
        <taxon>Leuconostoc</taxon>
    </lineage>
</organism>
<accession>C2KL49</accession>
<gene>
    <name evidence="1" type="ORF">HMPREF0555_1365</name>
</gene>
<sequence>MAQQDSFGFGNLDEMFRAMNEQMAQAQGQQNTQAQKNNNGKKKDAYLMSLVLI</sequence>
<dbReference type="EMBL" id="ACKV01000074">
    <property type="protein sequence ID" value="EEJ42047.1"/>
    <property type="molecule type" value="Genomic_DNA"/>
</dbReference>
<name>C2KL49_LEUMC</name>
<dbReference type="AlphaFoldDB" id="C2KL49"/>
<dbReference type="HOGENOM" id="CLU_3063083_0_0_9"/>
<comment type="caution">
    <text evidence="1">The sequence shown here is derived from an EMBL/GenBank/DDBJ whole genome shotgun (WGS) entry which is preliminary data.</text>
</comment>
<evidence type="ECO:0000313" key="1">
    <source>
        <dbReference type="EMBL" id="EEJ42047.1"/>
    </source>
</evidence>
<proteinExistence type="predicted"/>
<reference evidence="1 2" key="1">
    <citation type="submission" date="2009-04" db="EMBL/GenBank/DDBJ databases">
        <authorList>
            <person name="Qin X."/>
            <person name="Bachman B."/>
            <person name="Battles P."/>
            <person name="Bell A."/>
            <person name="Bess C."/>
            <person name="Bickham C."/>
            <person name="Chaboub L."/>
            <person name="Chen D."/>
            <person name="Coyle M."/>
            <person name="Deiros D.R."/>
            <person name="Dinh H."/>
            <person name="Forbes L."/>
            <person name="Fowler G."/>
            <person name="Francisco L."/>
            <person name="Fu Q."/>
            <person name="Gubbala S."/>
            <person name="Hale W."/>
            <person name="Han Y."/>
            <person name="Hemphill L."/>
            <person name="Highlander S.K."/>
            <person name="Hirani K."/>
            <person name="Hogues M."/>
            <person name="Jackson L."/>
            <person name="Jakkamsetti A."/>
            <person name="Javaid M."/>
            <person name="Jiang H."/>
            <person name="Korchina V."/>
            <person name="Kovar C."/>
            <person name="Lara F."/>
            <person name="Lee S."/>
            <person name="Mata R."/>
            <person name="Mathew T."/>
            <person name="Moen C."/>
            <person name="Morales K."/>
            <person name="Munidasa M."/>
            <person name="Nazareth L."/>
            <person name="Ngo R."/>
            <person name="Nguyen L."/>
            <person name="Okwuonu G."/>
            <person name="Ongeri F."/>
            <person name="Patil S."/>
            <person name="Petrosino J."/>
            <person name="Pham C."/>
            <person name="Pham P."/>
            <person name="Pu L.-L."/>
            <person name="Puazo M."/>
            <person name="Raj R."/>
            <person name="Reid J."/>
            <person name="Rouhana J."/>
            <person name="Saada N."/>
            <person name="Shang Y."/>
            <person name="Simmons D."/>
            <person name="Thornton R."/>
            <person name="Warren J."/>
            <person name="Weissenberger G."/>
            <person name="Zhang J."/>
            <person name="Zhang L."/>
            <person name="Zhou C."/>
            <person name="Zhu D."/>
            <person name="Muzny D."/>
            <person name="Worley K."/>
            <person name="Gibbs R."/>
        </authorList>
    </citation>
    <scope>NUCLEOTIDE SEQUENCE [LARGE SCALE GENOMIC DNA]</scope>
    <source>
        <strain evidence="1 2">ATCC 19254</strain>
    </source>
</reference>
<dbReference type="Proteomes" id="UP000004283">
    <property type="component" value="Unassembled WGS sequence"/>
</dbReference>
<protein>
    <submittedName>
        <fullName evidence="1">Uncharacterized protein</fullName>
    </submittedName>
</protein>